<dbReference type="AlphaFoldDB" id="A0A512B8V8"/>
<keyword evidence="4 6" id="KW-1133">Transmembrane helix</keyword>
<dbReference type="CDD" id="cd13964">
    <property type="entry name" value="PT_UbiA_1"/>
    <property type="match status" value="1"/>
</dbReference>
<feature type="transmembrane region" description="Helical" evidence="6">
    <location>
        <begin position="184"/>
        <end position="203"/>
    </location>
</feature>
<comment type="subcellular location">
    <subcellularLocation>
        <location evidence="1">Membrane</location>
        <topology evidence="1">Multi-pass membrane protein</topology>
    </subcellularLocation>
</comment>
<feature type="transmembrane region" description="Helical" evidence="6">
    <location>
        <begin position="84"/>
        <end position="117"/>
    </location>
</feature>
<keyword evidence="2" id="KW-1003">Cell membrane</keyword>
<name>A0A512B8V8_9BACT</name>
<feature type="transmembrane region" description="Helical" evidence="6">
    <location>
        <begin position="209"/>
        <end position="227"/>
    </location>
</feature>
<feature type="transmembrane region" description="Helical" evidence="6">
    <location>
        <begin position="129"/>
        <end position="149"/>
    </location>
</feature>
<dbReference type="OrthoDB" id="2908954at2"/>
<dbReference type="Proteomes" id="UP000321513">
    <property type="component" value="Unassembled WGS sequence"/>
</dbReference>
<feature type="transmembrane region" description="Helical" evidence="6">
    <location>
        <begin position="36"/>
        <end position="53"/>
    </location>
</feature>
<keyword evidence="3 6" id="KW-0812">Transmembrane</keyword>
<dbReference type="InterPro" id="IPR050475">
    <property type="entry name" value="Prenyltransferase_related"/>
</dbReference>
<accession>A0A512B8V8</accession>
<keyword evidence="8" id="KW-1185">Reference proteome</keyword>
<keyword evidence="5 6" id="KW-0472">Membrane</keyword>
<feature type="transmembrane region" description="Helical" evidence="6">
    <location>
        <begin position="155"/>
        <end position="172"/>
    </location>
</feature>
<evidence type="ECO:0000256" key="2">
    <source>
        <dbReference type="ARBA" id="ARBA00022475"/>
    </source>
</evidence>
<dbReference type="NCBIfam" id="NF035940">
    <property type="entry name" value="prenyl_rel_EboC"/>
    <property type="match status" value="1"/>
</dbReference>
<proteinExistence type="predicted"/>
<evidence type="ECO:0000313" key="8">
    <source>
        <dbReference type="Proteomes" id="UP000321513"/>
    </source>
</evidence>
<dbReference type="GO" id="GO:0016765">
    <property type="term" value="F:transferase activity, transferring alkyl or aryl (other than methyl) groups"/>
    <property type="evidence" value="ECO:0007669"/>
    <property type="project" value="InterPro"/>
</dbReference>
<dbReference type="Pfam" id="PF01040">
    <property type="entry name" value="UbiA"/>
    <property type="match status" value="1"/>
</dbReference>
<gene>
    <name evidence="7" type="ORF">SAE01_09010</name>
</gene>
<evidence type="ECO:0000256" key="5">
    <source>
        <dbReference type="ARBA" id="ARBA00023136"/>
    </source>
</evidence>
<dbReference type="PANTHER" id="PTHR42723:SF1">
    <property type="entry name" value="CHLOROPHYLL SYNTHASE, CHLOROPLASTIC"/>
    <property type="match status" value="1"/>
</dbReference>
<evidence type="ECO:0000256" key="6">
    <source>
        <dbReference type="SAM" id="Phobius"/>
    </source>
</evidence>
<evidence type="ECO:0000256" key="1">
    <source>
        <dbReference type="ARBA" id="ARBA00004141"/>
    </source>
</evidence>
<sequence length="286" mass="30456">MRPANIVTSIADVLAGVAISGYFLHQTNQLQNLVPVVLLCLSTIGLYGGGVVFNDVFDAELDRVERPERPIPSGLITKKEAATLGIVLLAAGIILAFLVSVIAGLLAFCITVSALVYDKLGKHHRLLGPVNMGLCRGLNLLLGISIIPLALQGHWLLAIIPIIYIASITMISRGEVHGGSKATLYTAALLYAIVLTAILNYSFLKGNLLFTLVFVLPFAWMIFKPLLTAIKEPVGRNIGKAVKAGVLALILMNAAWAAAFGALYLAIVIVILLPLSLKLGRLFAVT</sequence>
<dbReference type="GO" id="GO:0016020">
    <property type="term" value="C:membrane"/>
    <property type="evidence" value="ECO:0007669"/>
    <property type="project" value="UniProtKB-SubCell"/>
</dbReference>
<evidence type="ECO:0000256" key="3">
    <source>
        <dbReference type="ARBA" id="ARBA00022692"/>
    </source>
</evidence>
<comment type="caution">
    <text evidence="7">The sequence shown here is derived from an EMBL/GenBank/DDBJ whole genome shotgun (WGS) entry which is preliminary data.</text>
</comment>
<dbReference type="PANTHER" id="PTHR42723">
    <property type="entry name" value="CHLOROPHYLL SYNTHASE"/>
    <property type="match status" value="1"/>
</dbReference>
<feature type="transmembrane region" description="Helical" evidence="6">
    <location>
        <begin position="6"/>
        <end position="24"/>
    </location>
</feature>
<dbReference type="InterPro" id="IPR000537">
    <property type="entry name" value="UbiA_prenyltransferase"/>
</dbReference>
<organism evidence="7 8">
    <name type="scientific">Segetibacter aerophilus</name>
    <dbReference type="NCBI Taxonomy" id="670293"/>
    <lineage>
        <taxon>Bacteria</taxon>
        <taxon>Pseudomonadati</taxon>
        <taxon>Bacteroidota</taxon>
        <taxon>Chitinophagia</taxon>
        <taxon>Chitinophagales</taxon>
        <taxon>Chitinophagaceae</taxon>
        <taxon>Segetibacter</taxon>
    </lineage>
</organism>
<keyword evidence="7" id="KW-0808">Transferase</keyword>
<dbReference type="Gene3D" id="1.10.357.140">
    <property type="entry name" value="UbiA prenyltransferase"/>
    <property type="match status" value="1"/>
</dbReference>
<dbReference type="EMBL" id="BJYT01000002">
    <property type="protein sequence ID" value="GEO08405.1"/>
    <property type="molecule type" value="Genomic_DNA"/>
</dbReference>
<dbReference type="InterPro" id="IPR044878">
    <property type="entry name" value="UbiA_sf"/>
</dbReference>
<evidence type="ECO:0000313" key="7">
    <source>
        <dbReference type="EMBL" id="GEO08405.1"/>
    </source>
</evidence>
<evidence type="ECO:0000256" key="4">
    <source>
        <dbReference type="ARBA" id="ARBA00022989"/>
    </source>
</evidence>
<protein>
    <submittedName>
        <fullName evidence="7">Transferase</fullName>
    </submittedName>
</protein>
<reference evidence="7 8" key="1">
    <citation type="submission" date="2019-07" db="EMBL/GenBank/DDBJ databases">
        <title>Whole genome shotgun sequence of Segetibacter aerophilus NBRC 106135.</title>
        <authorList>
            <person name="Hosoyama A."/>
            <person name="Uohara A."/>
            <person name="Ohji S."/>
            <person name="Ichikawa N."/>
        </authorList>
    </citation>
    <scope>NUCLEOTIDE SEQUENCE [LARGE SCALE GENOMIC DNA]</scope>
    <source>
        <strain evidence="7 8">NBRC 106135</strain>
    </source>
</reference>
<feature type="transmembrane region" description="Helical" evidence="6">
    <location>
        <begin position="247"/>
        <end position="273"/>
    </location>
</feature>